<dbReference type="EMBL" id="BGPR01003680">
    <property type="protein sequence ID" value="GBM91176.1"/>
    <property type="molecule type" value="Genomic_DNA"/>
</dbReference>
<gene>
    <name evidence="1" type="ORF">AVEN_192305_1</name>
</gene>
<accession>A0A4Y2JPV9</accession>
<dbReference type="Proteomes" id="UP000499080">
    <property type="component" value="Unassembled WGS sequence"/>
</dbReference>
<protein>
    <submittedName>
        <fullName evidence="1">Uncharacterized protein</fullName>
    </submittedName>
</protein>
<proteinExistence type="predicted"/>
<evidence type="ECO:0000313" key="2">
    <source>
        <dbReference type="Proteomes" id="UP000499080"/>
    </source>
</evidence>
<name>A0A4Y2JPV9_ARAVE</name>
<dbReference type="AlphaFoldDB" id="A0A4Y2JPV9"/>
<organism evidence="1 2">
    <name type="scientific">Araneus ventricosus</name>
    <name type="common">Orbweaver spider</name>
    <name type="synonym">Epeira ventricosa</name>
    <dbReference type="NCBI Taxonomy" id="182803"/>
    <lineage>
        <taxon>Eukaryota</taxon>
        <taxon>Metazoa</taxon>
        <taxon>Ecdysozoa</taxon>
        <taxon>Arthropoda</taxon>
        <taxon>Chelicerata</taxon>
        <taxon>Arachnida</taxon>
        <taxon>Araneae</taxon>
        <taxon>Araneomorphae</taxon>
        <taxon>Entelegynae</taxon>
        <taxon>Araneoidea</taxon>
        <taxon>Araneidae</taxon>
        <taxon>Araneus</taxon>
    </lineage>
</organism>
<keyword evidence="2" id="KW-1185">Reference proteome</keyword>
<evidence type="ECO:0000313" key="1">
    <source>
        <dbReference type="EMBL" id="GBM91176.1"/>
    </source>
</evidence>
<reference evidence="1 2" key="1">
    <citation type="journal article" date="2019" name="Sci. Rep.">
        <title>Orb-weaving spider Araneus ventricosus genome elucidates the spidroin gene catalogue.</title>
        <authorList>
            <person name="Kono N."/>
            <person name="Nakamura H."/>
            <person name="Ohtoshi R."/>
            <person name="Moran D.A.P."/>
            <person name="Shinohara A."/>
            <person name="Yoshida Y."/>
            <person name="Fujiwara M."/>
            <person name="Mori M."/>
            <person name="Tomita M."/>
            <person name="Arakawa K."/>
        </authorList>
    </citation>
    <scope>NUCLEOTIDE SEQUENCE [LARGE SCALE GENOMIC DNA]</scope>
</reference>
<comment type="caution">
    <text evidence="1">The sequence shown here is derived from an EMBL/GenBank/DDBJ whole genome shotgun (WGS) entry which is preliminary data.</text>
</comment>
<sequence>MLIRQRSRHNKELRKCAHLTNCLTPLSGVKSSKSASLRTLERTVLDYLHYHHEKSPRHQWLSLWRQDIPLHLVGGEGKGFVSFGAERTGGSLISRCTSV</sequence>